<evidence type="ECO:0000256" key="3">
    <source>
        <dbReference type="ARBA" id="ARBA00022679"/>
    </source>
</evidence>
<comment type="caution">
    <text evidence="12">The sequence shown here is derived from an EMBL/GenBank/DDBJ whole genome shotgun (WGS) entry which is preliminary data.</text>
</comment>
<dbReference type="Proteomes" id="UP000243217">
    <property type="component" value="Unassembled WGS sequence"/>
</dbReference>
<dbReference type="PANTHER" id="PTHR11685">
    <property type="entry name" value="RBR FAMILY RING FINGER AND IBR DOMAIN-CONTAINING"/>
    <property type="match status" value="1"/>
</dbReference>
<feature type="domain" description="RING-type" evidence="11">
    <location>
        <begin position="108"/>
        <end position="321"/>
    </location>
</feature>
<dbReference type="GO" id="GO:0016567">
    <property type="term" value="P:protein ubiquitination"/>
    <property type="evidence" value="ECO:0007669"/>
    <property type="project" value="InterPro"/>
</dbReference>
<keyword evidence="13" id="KW-1185">Reference proteome</keyword>
<dbReference type="InterPro" id="IPR013083">
    <property type="entry name" value="Znf_RING/FYVE/PHD"/>
</dbReference>
<sequence length="472" mass="54448">MSDYEYESCEEDEYDYASENEVVFQDTTPANEYQVVDIMELQLKQNRVIDEVVELLLVSKAVAMILLRNNQWNKELVQERYYEHENPTQYLKQCGVYYIDQYRIGTEKGINCEVCGDDVPAQNTAKLGCGHSYCMDCWKGYLNAKLDEGPSCLSSTTCLAFQCNELVPDEFFQSLLDLDRRKEHEKWSLRSFVDKNQSIKWCPAPGCQNAISGSGGDLFVDCVCGCKFCLRCGEEAHPVVTCDQLRQWKEKCANESETVNWMLLHTKKCPNAKCAVRIEKNQGCNHMTCKTCRHEFCWICMGSWQSHFNGNIANYSCNRYNNTSARDSELSRAKTELERYLHYNTRFNNHAKAENFCKMLRIDSEARLHQDTSNITLQEYQPVLSAMDLLIKARRILKYTYVFGYYLDGKTSAEKSLFEYIQADLEANTELLTGLTEKPFGEMSIPEIINYTSVTDKFMTRFVEGVEDGLCI</sequence>
<dbReference type="Gene3D" id="1.20.120.1750">
    <property type="match status" value="1"/>
</dbReference>
<keyword evidence="4" id="KW-0479">Metal-binding</keyword>
<dbReference type="EMBL" id="JNBS01004933">
    <property type="protein sequence ID" value="OQR81660.1"/>
    <property type="molecule type" value="Genomic_DNA"/>
</dbReference>
<evidence type="ECO:0000256" key="9">
    <source>
        <dbReference type="PROSITE-ProRule" id="PRU00175"/>
    </source>
</evidence>
<evidence type="ECO:0000256" key="2">
    <source>
        <dbReference type="ARBA" id="ARBA00012251"/>
    </source>
</evidence>
<dbReference type="SUPFAM" id="SSF57850">
    <property type="entry name" value="RING/U-box"/>
    <property type="match status" value="3"/>
</dbReference>
<dbReference type="Pfam" id="PF22191">
    <property type="entry name" value="IBR_1"/>
    <property type="match status" value="1"/>
</dbReference>
<evidence type="ECO:0000256" key="1">
    <source>
        <dbReference type="ARBA" id="ARBA00001798"/>
    </source>
</evidence>
<evidence type="ECO:0000256" key="4">
    <source>
        <dbReference type="ARBA" id="ARBA00022723"/>
    </source>
</evidence>
<dbReference type="AlphaFoldDB" id="A0A1V9Y7E9"/>
<proteinExistence type="predicted"/>
<dbReference type="Pfam" id="PF01485">
    <property type="entry name" value="IBR"/>
    <property type="match status" value="1"/>
</dbReference>
<dbReference type="Pfam" id="PF21235">
    <property type="entry name" value="UBA_ARI1"/>
    <property type="match status" value="1"/>
</dbReference>
<dbReference type="PROSITE" id="PS51873">
    <property type="entry name" value="TRIAD"/>
    <property type="match status" value="1"/>
</dbReference>
<dbReference type="InterPro" id="IPR031127">
    <property type="entry name" value="E3_UB_ligase_RBR"/>
</dbReference>
<accession>A0A1V9Y7E9</accession>
<dbReference type="PROSITE" id="PS50089">
    <property type="entry name" value="ZF_RING_2"/>
    <property type="match status" value="1"/>
</dbReference>
<dbReference type="FunFam" id="3.30.40.10:FF:000019">
    <property type="entry name" value="RBR-type E3 ubiquitin transferase"/>
    <property type="match status" value="1"/>
</dbReference>
<protein>
    <recommendedName>
        <fullName evidence="2">RBR-type E3 ubiquitin transferase</fullName>
        <ecNumber evidence="2">2.3.2.31</ecNumber>
    </recommendedName>
</protein>
<evidence type="ECO:0000313" key="12">
    <source>
        <dbReference type="EMBL" id="OQR81660.1"/>
    </source>
</evidence>
<keyword evidence="6 9" id="KW-0863">Zinc-finger</keyword>
<evidence type="ECO:0000259" key="10">
    <source>
        <dbReference type="PROSITE" id="PS50089"/>
    </source>
</evidence>
<evidence type="ECO:0000259" key="11">
    <source>
        <dbReference type="PROSITE" id="PS51873"/>
    </source>
</evidence>
<dbReference type="Pfam" id="PF19422">
    <property type="entry name" value="Ariadne"/>
    <property type="match status" value="1"/>
</dbReference>
<dbReference type="GO" id="GO:0061630">
    <property type="term" value="F:ubiquitin protein ligase activity"/>
    <property type="evidence" value="ECO:0007669"/>
    <property type="project" value="UniProtKB-EC"/>
</dbReference>
<dbReference type="InterPro" id="IPR045840">
    <property type="entry name" value="Ariadne"/>
</dbReference>
<dbReference type="CDD" id="cd20346">
    <property type="entry name" value="BRcat_RBR_ANKIB1"/>
    <property type="match status" value="1"/>
</dbReference>
<dbReference type="InterPro" id="IPR048962">
    <property type="entry name" value="ARIH1-like_UBL"/>
</dbReference>
<dbReference type="OrthoDB" id="10009520at2759"/>
<evidence type="ECO:0000313" key="13">
    <source>
        <dbReference type="Proteomes" id="UP000243217"/>
    </source>
</evidence>
<feature type="domain" description="RING-type" evidence="10">
    <location>
        <begin position="112"/>
        <end position="152"/>
    </location>
</feature>
<reference evidence="12 13" key="1">
    <citation type="journal article" date="2014" name="Genome Biol. Evol.">
        <title>The secreted proteins of Achlya hypogyna and Thraustotheca clavata identify the ancestral oomycete secretome and reveal gene acquisitions by horizontal gene transfer.</title>
        <authorList>
            <person name="Misner I."/>
            <person name="Blouin N."/>
            <person name="Leonard G."/>
            <person name="Richards T.A."/>
            <person name="Lane C.E."/>
        </authorList>
    </citation>
    <scope>NUCLEOTIDE SEQUENCE [LARGE SCALE GENOMIC DNA]</scope>
    <source>
        <strain evidence="12 13">ATCC 34112</strain>
    </source>
</reference>
<dbReference type="InterPro" id="IPR001841">
    <property type="entry name" value="Znf_RING"/>
</dbReference>
<evidence type="ECO:0000256" key="7">
    <source>
        <dbReference type="ARBA" id="ARBA00022786"/>
    </source>
</evidence>
<evidence type="ECO:0000256" key="8">
    <source>
        <dbReference type="ARBA" id="ARBA00022833"/>
    </source>
</evidence>
<dbReference type="InterPro" id="IPR044066">
    <property type="entry name" value="TRIAD_supradom"/>
</dbReference>
<comment type="catalytic activity">
    <reaction evidence="1">
        <text>[E2 ubiquitin-conjugating enzyme]-S-ubiquitinyl-L-cysteine + [acceptor protein]-L-lysine = [E2 ubiquitin-conjugating enzyme]-L-cysteine + [acceptor protein]-N(6)-ubiquitinyl-L-lysine.</text>
        <dbReference type="EC" id="2.3.2.31"/>
    </reaction>
</comment>
<name>A0A1V9Y7E9_9STRA</name>
<keyword evidence="3" id="KW-0808">Transferase</keyword>
<keyword evidence="7" id="KW-0833">Ubl conjugation pathway</keyword>
<evidence type="ECO:0000256" key="6">
    <source>
        <dbReference type="ARBA" id="ARBA00022771"/>
    </source>
</evidence>
<evidence type="ECO:0000256" key="5">
    <source>
        <dbReference type="ARBA" id="ARBA00022737"/>
    </source>
</evidence>
<dbReference type="EC" id="2.3.2.31" evidence="2"/>
<dbReference type="Gene3D" id="3.30.40.10">
    <property type="entry name" value="Zinc/RING finger domain, C3HC4 (zinc finger)"/>
    <property type="match status" value="1"/>
</dbReference>
<dbReference type="STRING" id="74557.A0A1V9Y7E9"/>
<keyword evidence="8" id="KW-0862">Zinc</keyword>
<organism evidence="12 13">
    <name type="scientific">Thraustotheca clavata</name>
    <dbReference type="NCBI Taxonomy" id="74557"/>
    <lineage>
        <taxon>Eukaryota</taxon>
        <taxon>Sar</taxon>
        <taxon>Stramenopiles</taxon>
        <taxon>Oomycota</taxon>
        <taxon>Saprolegniomycetes</taxon>
        <taxon>Saprolegniales</taxon>
        <taxon>Achlyaceae</taxon>
        <taxon>Thraustotheca</taxon>
    </lineage>
</organism>
<dbReference type="GO" id="GO:0008270">
    <property type="term" value="F:zinc ion binding"/>
    <property type="evidence" value="ECO:0007669"/>
    <property type="project" value="UniProtKB-KW"/>
</dbReference>
<gene>
    <name evidence="12" type="ORF">THRCLA_11525</name>
</gene>
<keyword evidence="5" id="KW-0677">Repeat</keyword>
<dbReference type="SMART" id="SM00647">
    <property type="entry name" value="IBR"/>
    <property type="match status" value="2"/>
</dbReference>
<dbReference type="InterPro" id="IPR002867">
    <property type="entry name" value="IBR_dom"/>
</dbReference>